<dbReference type="AlphaFoldDB" id="A0A4Y8LRJ0"/>
<dbReference type="RefSeq" id="WP_135154297.1">
    <property type="nucleotide sequence ID" value="NZ_SOMN01000044.1"/>
</dbReference>
<evidence type="ECO:0000256" key="4">
    <source>
        <dbReference type="ARBA" id="ARBA00023002"/>
    </source>
</evidence>
<dbReference type="PIRSF" id="PIRSF000124">
    <property type="entry name" value="UDPglc_GDPman_dh"/>
    <property type="match status" value="1"/>
</dbReference>
<evidence type="ECO:0000256" key="5">
    <source>
        <dbReference type="ARBA" id="ARBA00023027"/>
    </source>
</evidence>
<gene>
    <name evidence="12" type="ORF">E2980_21455</name>
</gene>
<evidence type="ECO:0000313" key="13">
    <source>
        <dbReference type="Proteomes" id="UP000297900"/>
    </source>
</evidence>
<feature type="binding site" evidence="10">
    <location>
        <position position="35"/>
    </location>
    <ligand>
        <name>NAD(+)</name>
        <dbReference type="ChEBI" id="CHEBI:57540"/>
    </ligand>
</feature>
<dbReference type="SMART" id="SM00984">
    <property type="entry name" value="UDPG_MGDP_dh_C"/>
    <property type="match status" value="1"/>
</dbReference>
<dbReference type="Gene3D" id="3.40.50.720">
    <property type="entry name" value="NAD(P)-binding Rossmann-like Domain"/>
    <property type="match status" value="2"/>
</dbReference>
<dbReference type="PIRSF" id="PIRSF500134">
    <property type="entry name" value="UDPglc_DH_bac"/>
    <property type="match status" value="1"/>
</dbReference>
<dbReference type="InterPro" id="IPR014027">
    <property type="entry name" value="UDP-Glc/GDP-Man_DH_C"/>
</dbReference>
<dbReference type="InterPro" id="IPR014026">
    <property type="entry name" value="UDP-Glc/GDP-Man_DH_dimer"/>
</dbReference>
<dbReference type="Pfam" id="PF03720">
    <property type="entry name" value="UDPG_MGDP_dh_C"/>
    <property type="match status" value="1"/>
</dbReference>
<feature type="active site" description="Nucleophile" evidence="8">
    <location>
        <position position="277"/>
    </location>
</feature>
<feature type="binding site" evidence="10">
    <location>
        <position position="280"/>
    </location>
    <ligand>
        <name>NAD(+)</name>
        <dbReference type="ChEBI" id="CHEBI:57540"/>
    </ligand>
</feature>
<evidence type="ECO:0000256" key="1">
    <source>
        <dbReference type="ARBA" id="ARBA00004701"/>
    </source>
</evidence>
<dbReference type="SUPFAM" id="SSF48179">
    <property type="entry name" value="6-phosphogluconate dehydrogenase C-terminal domain-like"/>
    <property type="match status" value="1"/>
</dbReference>
<evidence type="ECO:0000256" key="10">
    <source>
        <dbReference type="PIRSR" id="PIRSR500134-3"/>
    </source>
</evidence>
<feature type="binding site" evidence="10">
    <location>
        <position position="122"/>
    </location>
    <ligand>
        <name>NAD(+)</name>
        <dbReference type="ChEBI" id="CHEBI:57540"/>
    </ligand>
</feature>
<feature type="binding site" evidence="10">
    <location>
        <position position="84"/>
    </location>
    <ligand>
        <name>NAD(+)</name>
        <dbReference type="ChEBI" id="CHEBI:57540"/>
    </ligand>
</feature>
<feature type="binding site" evidence="9">
    <location>
        <begin position="266"/>
        <end position="270"/>
    </location>
    <ligand>
        <name>substrate</name>
    </ligand>
</feature>
<proteinExistence type="inferred from homology"/>
<feature type="binding site" evidence="10">
    <location>
        <position position="30"/>
    </location>
    <ligand>
        <name>NAD(+)</name>
        <dbReference type="ChEBI" id="CHEBI:57540"/>
    </ligand>
</feature>
<keyword evidence="4 7" id="KW-0560">Oxidoreductase</keyword>
<comment type="catalytic activity">
    <reaction evidence="6 7">
        <text>UDP-alpha-D-glucose + 2 NAD(+) + H2O = UDP-alpha-D-glucuronate + 2 NADH + 3 H(+)</text>
        <dbReference type="Rhea" id="RHEA:23596"/>
        <dbReference type="ChEBI" id="CHEBI:15377"/>
        <dbReference type="ChEBI" id="CHEBI:15378"/>
        <dbReference type="ChEBI" id="CHEBI:57540"/>
        <dbReference type="ChEBI" id="CHEBI:57945"/>
        <dbReference type="ChEBI" id="CHEBI:58052"/>
        <dbReference type="ChEBI" id="CHEBI:58885"/>
        <dbReference type="EC" id="1.1.1.22"/>
    </reaction>
</comment>
<comment type="similarity">
    <text evidence="2 7">Belongs to the UDP-glucose/GDP-mannose dehydrogenase family.</text>
</comment>
<evidence type="ECO:0000256" key="8">
    <source>
        <dbReference type="PIRSR" id="PIRSR500134-1"/>
    </source>
</evidence>
<dbReference type="InterPro" id="IPR008927">
    <property type="entry name" value="6-PGluconate_DH-like_C_sf"/>
</dbReference>
<evidence type="ECO:0000259" key="11">
    <source>
        <dbReference type="SMART" id="SM00984"/>
    </source>
</evidence>
<evidence type="ECO:0000256" key="3">
    <source>
        <dbReference type="ARBA" id="ARBA00012954"/>
    </source>
</evidence>
<dbReference type="Gene3D" id="1.20.5.100">
    <property type="entry name" value="Cytochrome c1, transmembrane anchor, C-terminal"/>
    <property type="match status" value="1"/>
</dbReference>
<evidence type="ECO:0000256" key="9">
    <source>
        <dbReference type="PIRSR" id="PIRSR500134-2"/>
    </source>
</evidence>
<dbReference type="SUPFAM" id="SSF51735">
    <property type="entry name" value="NAD(P)-binding Rossmann-fold domains"/>
    <property type="match status" value="1"/>
</dbReference>
<dbReference type="InterPro" id="IPR036220">
    <property type="entry name" value="UDP-Glc/GDP-Man_DH_C_sf"/>
</dbReference>
<feature type="binding site" evidence="9">
    <location>
        <position position="337"/>
    </location>
    <ligand>
        <name>substrate</name>
    </ligand>
</feature>
<reference evidence="12 13" key="1">
    <citation type="submission" date="2019-03" db="EMBL/GenBank/DDBJ databases">
        <title>Cohnella endophytica sp. nov., a novel endophytic bacterium isolated from bark of Sonneratia apetala.</title>
        <authorList>
            <person name="Tuo L."/>
        </authorList>
    </citation>
    <scope>NUCLEOTIDE SEQUENCE [LARGE SCALE GENOMIC DNA]</scope>
    <source>
        <strain evidence="12 13">CCTCC AB 208254</strain>
    </source>
</reference>
<dbReference type="OrthoDB" id="9803238at2"/>
<dbReference type="EMBL" id="SOMN01000044">
    <property type="protein sequence ID" value="TFE22637.1"/>
    <property type="molecule type" value="Genomic_DNA"/>
</dbReference>
<evidence type="ECO:0000256" key="7">
    <source>
        <dbReference type="PIRNR" id="PIRNR000124"/>
    </source>
</evidence>
<dbReference type="EC" id="1.1.1.22" evidence="3 7"/>
<evidence type="ECO:0000313" key="12">
    <source>
        <dbReference type="EMBL" id="TFE22637.1"/>
    </source>
</evidence>
<feature type="binding site" evidence="9">
    <location>
        <position position="274"/>
    </location>
    <ligand>
        <name>substrate</name>
    </ligand>
</feature>
<evidence type="ECO:0000256" key="6">
    <source>
        <dbReference type="ARBA" id="ARBA00047473"/>
    </source>
</evidence>
<feature type="binding site" evidence="10">
    <location>
        <position position="344"/>
    </location>
    <ligand>
        <name>NAD(+)</name>
        <dbReference type="ChEBI" id="CHEBI:57540"/>
    </ligand>
</feature>
<dbReference type="InterPro" id="IPR001732">
    <property type="entry name" value="UDP-Glc/GDP-Man_DH_N"/>
</dbReference>
<keyword evidence="13" id="KW-1185">Reference proteome</keyword>
<dbReference type="UniPathway" id="UPA00038">
    <property type="reaction ID" value="UER00491"/>
</dbReference>
<protein>
    <recommendedName>
        <fullName evidence="3 7">UDP-glucose 6-dehydrogenase</fullName>
        <ecNumber evidence="3 7">1.1.1.22</ecNumber>
    </recommendedName>
</protein>
<feature type="binding site" evidence="9">
    <location>
        <position position="221"/>
    </location>
    <ligand>
        <name>substrate</name>
    </ligand>
</feature>
<dbReference type="GO" id="GO:0051287">
    <property type="term" value="F:NAD binding"/>
    <property type="evidence" value="ECO:0007669"/>
    <property type="project" value="InterPro"/>
</dbReference>
<dbReference type="GO" id="GO:0000271">
    <property type="term" value="P:polysaccharide biosynthetic process"/>
    <property type="evidence" value="ECO:0007669"/>
    <property type="project" value="InterPro"/>
</dbReference>
<dbReference type="GO" id="GO:0006065">
    <property type="term" value="P:UDP-glucuronate biosynthetic process"/>
    <property type="evidence" value="ECO:0007669"/>
    <property type="project" value="UniProtKB-UniPathway"/>
</dbReference>
<dbReference type="PANTHER" id="PTHR43750">
    <property type="entry name" value="UDP-GLUCOSE 6-DEHYDROGENASE TUAD"/>
    <property type="match status" value="1"/>
</dbReference>
<accession>A0A4Y8LRJ0</accession>
<sequence>MKVAVVGTGYVGLATGISLAYLGHKVTCIDIAVDKIESLRQGKLPIFEPGLEELFLKAKQNLHFTTSFTQGLEQSNVIFLAVGTPANSDGSSNLTYLFSAVDETIAYLSYHKWPTVLVNKSTAPVGTSDLIVERVEAACIQHVVTVASNPEFLSQGKVVNDTLYPERIVIGGDDRAIRVLQELYSPIISQSFASPEQTPRPKHLKGVPIISVDTRSAELAKYAANAFLAMKISFINEIANLCDLVGADVTKVAAVIGKDSRIGSSFLQAGIGYGGSCFPKDTLALQFISNTIGYDFKLLSSVISVNNSQKFIIIEKLREELGPLYGKKIAVLGLTFKPGTDDIREAPSIPIIHSLLSGGAEVYVHDPVALDKARASLPSTVHFMNQLSDALIDADGALLITEWPEYLEIDAEYLSSVMRRPLFIDGRNAMDTSSWRGIIEYRGVGISNNENKRINSNVLQSK</sequence>
<name>A0A4Y8LRJ0_9BACL</name>
<dbReference type="SUPFAM" id="SSF52413">
    <property type="entry name" value="UDP-glucose/GDP-mannose dehydrogenase C-terminal domain"/>
    <property type="match status" value="1"/>
</dbReference>
<evidence type="ECO:0000256" key="2">
    <source>
        <dbReference type="ARBA" id="ARBA00006601"/>
    </source>
</evidence>
<dbReference type="GO" id="GO:0003979">
    <property type="term" value="F:UDP-glucose 6-dehydrogenase activity"/>
    <property type="evidence" value="ECO:0007669"/>
    <property type="project" value="UniProtKB-EC"/>
</dbReference>
<dbReference type="NCBIfam" id="TIGR03026">
    <property type="entry name" value="NDP-sugDHase"/>
    <property type="match status" value="1"/>
</dbReference>
<dbReference type="Pfam" id="PF00984">
    <property type="entry name" value="UDPG_MGDP_dh"/>
    <property type="match status" value="1"/>
</dbReference>
<feature type="domain" description="UDP-glucose/GDP-mannose dehydrogenase C-terminal" evidence="11">
    <location>
        <begin position="330"/>
        <end position="432"/>
    </location>
</feature>
<dbReference type="InterPro" id="IPR017476">
    <property type="entry name" value="UDP-Glc/GDP-Man"/>
</dbReference>
<dbReference type="InterPro" id="IPR028357">
    <property type="entry name" value="UDPglc_DH_bac"/>
</dbReference>
<keyword evidence="5 7" id="KW-0520">NAD</keyword>
<comment type="pathway">
    <text evidence="1">Nucleotide-sugar biosynthesis; UDP-alpha-D-glucuronate biosynthesis; UDP-alpha-D-glucuronate from UDP-alpha-D-glucose: step 1/1.</text>
</comment>
<dbReference type="Proteomes" id="UP000297900">
    <property type="component" value="Unassembled WGS sequence"/>
</dbReference>
<dbReference type="InterPro" id="IPR036291">
    <property type="entry name" value="NAD(P)-bd_dom_sf"/>
</dbReference>
<dbReference type="PANTHER" id="PTHR43750:SF3">
    <property type="entry name" value="UDP-GLUCOSE 6-DEHYDROGENASE TUAD"/>
    <property type="match status" value="1"/>
</dbReference>
<comment type="caution">
    <text evidence="12">The sequence shown here is derived from an EMBL/GenBank/DDBJ whole genome shotgun (WGS) entry which is preliminary data.</text>
</comment>
<organism evidence="12 13">
    <name type="scientific">Cohnella luojiensis</name>
    <dbReference type="NCBI Taxonomy" id="652876"/>
    <lineage>
        <taxon>Bacteria</taxon>
        <taxon>Bacillati</taxon>
        <taxon>Bacillota</taxon>
        <taxon>Bacilli</taxon>
        <taxon>Bacillales</taxon>
        <taxon>Paenibacillaceae</taxon>
        <taxon>Cohnella</taxon>
    </lineage>
</organism>
<dbReference type="Pfam" id="PF03721">
    <property type="entry name" value="UDPG_MGDP_dh_N"/>
    <property type="match status" value="1"/>
</dbReference>